<keyword evidence="11" id="KW-1185">Reference proteome</keyword>
<evidence type="ECO:0000256" key="4">
    <source>
        <dbReference type="ARBA" id="ARBA00022692"/>
    </source>
</evidence>
<feature type="transmembrane region" description="Helical" evidence="8">
    <location>
        <begin position="113"/>
        <end position="133"/>
    </location>
</feature>
<dbReference type="NCBIfam" id="TIGR00879">
    <property type="entry name" value="SP"/>
    <property type="match status" value="1"/>
</dbReference>
<dbReference type="PROSITE" id="PS00216">
    <property type="entry name" value="SUGAR_TRANSPORT_1"/>
    <property type="match status" value="1"/>
</dbReference>
<comment type="caution">
    <text evidence="10">The sequence shown here is derived from an EMBL/GenBank/DDBJ whole genome shotgun (WGS) entry which is preliminary data.</text>
</comment>
<proteinExistence type="inferred from homology"/>
<name>A0A8H7SBH5_9FUNG</name>
<evidence type="ECO:0000256" key="6">
    <source>
        <dbReference type="ARBA" id="ARBA00023136"/>
    </source>
</evidence>
<dbReference type="InterPro" id="IPR036259">
    <property type="entry name" value="MFS_trans_sf"/>
</dbReference>
<dbReference type="GO" id="GO:0005351">
    <property type="term" value="F:carbohydrate:proton symporter activity"/>
    <property type="evidence" value="ECO:0007669"/>
    <property type="project" value="TreeGrafter"/>
</dbReference>
<evidence type="ECO:0000259" key="9">
    <source>
        <dbReference type="PROSITE" id="PS50850"/>
    </source>
</evidence>
<evidence type="ECO:0000256" key="5">
    <source>
        <dbReference type="ARBA" id="ARBA00022989"/>
    </source>
</evidence>
<dbReference type="PRINTS" id="PR00171">
    <property type="entry name" value="SUGRTRNSPORT"/>
</dbReference>
<dbReference type="InterPro" id="IPR005829">
    <property type="entry name" value="Sugar_transporter_CS"/>
</dbReference>
<dbReference type="InterPro" id="IPR003663">
    <property type="entry name" value="Sugar/inositol_transpt"/>
</dbReference>
<feature type="transmembrane region" description="Helical" evidence="8">
    <location>
        <begin position="145"/>
        <end position="165"/>
    </location>
</feature>
<evidence type="ECO:0000256" key="8">
    <source>
        <dbReference type="SAM" id="Phobius"/>
    </source>
</evidence>
<dbReference type="PROSITE" id="PS50850">
    <property type="entry name" value="MFS"/>
    <property type="match status" value="1"/>
</dbReference>
<dbReference type="Gene3D" id="1.20.1250.20">
    <property type="entry name" value="MFS general substrate transporter like domains"/>
    <property type="match status" value="1"/>
</dbReference>
<feature type="transmembrane region" description="Helical" evidence="8">
    <location>
        <begin position="436"/>
        <end position="459"/>
    </location>
</feature>
<dbReference type="InterPro" id="IPR020846">
    <property type="entry name" value="MFS_dom"/>
</dbReference>
<feature type="transmembrane region" description="Helical" evidence="8">
    <location>
        <begin position="339"/>
        <end position="359"/>
    </location>
</feature>
<feature type="domain" description="Major facilitator superfamily (MFS) profile" evidence="9">
    <location>
        <begin position="18"/>
        <end position="463"/>
    </location>
</feature>
<dbReference type="FunFam" id="1.20.1250.20:FF:000090">
    <property type="entry name" value="MFS sugar transporter, putative"/>
    <property type="match status" value="1"/>
</dbReference>
<dbReference type="AlphaFoldDB" id="A0A8H7SBH5"/>
<gene>
    <name evidence="10" type="ORF">INT45_008493</name>
</gene>
<protein>
    <recommendedName>
        <fullName evidence="9">Major facilitator superfamily (MFS) profile domain-containing protein</fullName>
    </recommendedName>
</protein>
<sequence length="531" mass="59003">NMWKVIDSFHGRSLVIAINIACGFSIFAFGYDQGLMAGVNVTPSYLNLMNLHNKEEMRGGIVASYYCGSLLGSFIGGWTGDKFGRIKCIIIGCLWGIVGAILQTAAMNVPWMICSRIITGVATGYLNAIVPVWSAETSPASSRGMFIAMEFTLNIFGVVVAYWIAFGMSTTDQTNSVTWRFPVAFQMLPQIILLLMIFSFPESPRWLLKNGKEKECIKVLAALRGDGDPEHPEVIREFKEIEETLRLENNEGGETSFYKMMFEKDQMNIPRRVHLTVWLQIIQQLVGIGVITIYAPEVFINSAGFSRFTSQLLSGINNISYMFSTLVAVFTLDRWGRRFTMFYGAVGQGIALLMVGILTKPEIISQNPLGYGIGTTVFIFAYTALFGMTFLTVTWLYPTEIYPLCVRARGGSWSTIGWSIGNGLVTLSTPPLLARIGYATFFIYSAFNFLSIPVIWAFYPETANLTLEELNVIFSTKAVFVKSAEKELCEQGIDPKKPLAHLLDDVQNISNASSSSHLPYKKEEVPGYGKA</sequence>
<keyword evidence="4 8" id="KW-0812">Transmembrane</keyword>
<keyword evidence="3 7" id="KW-0813">Transport</keyword>
<dbReference type="Pfam" id="PF00083">
    <property type="entry name" value="Sugar_tr"/>
    <property type="match status" value="1"/>
</dbReference>
<evidence type="ECO:0000256" key="1">
    <source>
        <dbReference type="ARBA" id="ARBA00004141"/>
    </source>
</evidence>
<feature type="transmembrane region" description="Helical" evidence="8">
    <location>
        <begin position="275"/>
        <end position="295"/>
    </location>
</feature>
<evidence type="ECO:0000256" key="2">
    <source>
        <dbReference type="ARBA" id="ARBA00010992"/>
    </source>
</evidence>
<feature type="transmembrane region" description="Helical" evidence="8">
    <location>
        <begin position="177"/>
        <end position="200"/>
    </location>
</feature>
<dbReference type="InterPro" id="IPR050360">
    <property type="entry name" value="MFS_Sugar_Transporters"/>
</dbReference>
<keyword evidence="5 8" id="KW-1133">Transmembrane helix</keyword>
<feature type="non-terminal residue" evidence="10">
    <location>
        <position position="1"/>
    </location>
</feature>
<evidence type="ECO:0000313" key="11">
    <source>
        <dbReference type="Proteomes" id="UP000646827"/>
    </source>
</evidence>
<feature type="transmembrane region" description="Helical" evidence="8">
    <location>
        <begin position="371"/>
        <end position="397"/>
    </location>
</feature>
<evidence type="ECO:0000256" key="7">
    <source>
        <dbReference type="RuleBase" id="RU003346"/>
    </source>
</evidence>
<dbReference type="InterPro" id="IPR005828">
    <property type="entry name" value="MFS_sugar_transport-like"/>
</dbReference>
<feature type="transmembrane region" description="Helical" evidence="8">
    <location>
        <begin position="12"/>
        <end position="31"/>
    </location>
</feature>
<feature type="transmembrane region" description="Helical" evidence="8">
    <location>
        <begin position="88"/>
        <end position="107"/>
    </location>
</feature>
<feature type="transmembrane region" description="Helical" evidence="8">
    <location>
        <begin position="57"/>
        <end position="76"/>
    </location>
</feature>
<dbReference type="PANTHER" id="PTHR48022">
    <property type="entry name" value="PLASTIDIC GLUCOSE TRANSPORTER 4"/>
    <property type="match status" value="1"/>
</dbReference>
<organism evidence="10 11">
    <name type="scientific">Circinella minor</name>
    <dbReference type="NCBI Taxonomy" id="1195481"/>
    <lineage>
        <taxon>Eukaryota</taxon>
        <taxon>Fungi</taxon>
        <taxon>Fungi incertae sedis</taxon>
        <taxon>Mucoromycota</taxon>
        <taxon>Mucoromycotina</taxon>
        <taxon>Mucoromycetes</taxon>
        <taxon>Mucorales</taxon>
        <taxon>Lichtheimiaceae</taxon>
        <taxon>Circinella</taxon>
    </lineage>
</organism>
<dbReference type="OrthoDB" id="2544694at2759"/>
<evidence type="ECO:0000313" key="10">
    <source>
        <dbReference type="EMBL" id="KAG2227249.1"/>
    </source>
</evidence>
<dbReference type="SUPFAM" id="SSF103473">
    <property type="entry name" value="MFS general substrate transporter"/>
    <property type="match status" value="1"/>
</dbReference>
<keyword evidence="6 8" id="KW-0472">Membrane</keyword>
<dbReference type="EMBL" id="JAEPRB010000009">
    <property type="protein sequence ID" value="KAG2227249.1"/>
    <property type="molecule type" value="Genomic_DNA"/>
</dbReference>
<comment type="subcellular location">
    <subcellularLocation>
        <location evidence="1">Membrane</location>
        <topology evidence="1">Multi-pass membrane protein</topology>
    </subcellularLocation>
</comment>
<feature type="transmembrane region" description="Helical" evidence="8">
    <location>
        <begin position="315"/>
        <end position="332"/>
    </location>
</feature>
<dbReference type="GO" id="GO:0016020">
    <property type="term" value="C:membrane"/>
    <property type="evidence" value="ECO:0007669"/>
    <property type="project" value="UniProtKB-SubCell"/>
</dbReference>
<reference evidence="10 11" key="1">
    <citation type="submission" date="2020-12" db="EMBL/GenBank/DDBJ databases">
        <title>Metabolic potential, ecology and presence of endohyphal bacteria is reflected in genomic diversity of Mucoromycotina.</title>
        <authorList>
            <person name="Muszewska A."/>
            <person name="Okrasinska A."/>
            <person name="Steczkiewicz K."/>
            <person name="Drgas O."/>
            <person name="Orlowska M."/>
            <person name="Perlinska-Lenart U."/>
            <person name="Aleksandrzak-Piekarczyk T."/>
            <person name="Szatraj K."/>
            <person name="Zielenkiewicz U."/>
            <person name="Pilsyk S."/>
            <person name="Malc E."/>
            <person name="Mieczkowski P."/>
            <person name="Kruszewska J.S."/>
            <person name="Biernat P."/>
            <person name="Pawlowska J."/>
        </authorList>
    </citation>
    <scope>NUCLEOTIDE SEQUENCE [LARGE SCALE GENOMIC DNA]</scope>
    <source>
        <strain evidence="10 11">CBS 142.35</strain>
    </source>
</reference>
<comment type="similarity">
    <text evidence="2 7">Belongs to the major facilitator superfamily. Sugar transporter (TC 2.A.1.1) family.</text>
</comment>
<dbReference type="PANTHER" id="PTHR48022:SF78">
    <property type="entry name" value="MONOSACCHARIDE TRANSPORTER, PUTATIVE (AFU_ORTHOLOGUE AFUA_2G02110)-RELATED"/>
    <property type="match status" value="1"/>
</dbReference>
<dbReference type="Proteomes" id="UP000646827">
    <property type="component" value="Unassembled WGS sequence"/>
</dbReference>
<evidence type="ECO:0000256" key="3">
    <source>
        <dbReference type="ARBA" id="ARBA00022448"/>
    </source>
</evidence>
<accession>A0A8H7SBH5</accession>